<keyword evidence="2" id="KW-0449">Lipoprotein</keyword>
<accession>A0A3B1C4N6</accession>
<evidence type="ECO:0000313" key="2">
    <source>
        <dbReference type="EMBL" id="VAX19004.1"/>
    </source>
</evidence>
<dbReference type="EMBL" id="UOGC01000082">
    <property type="protein sequence ID" value="VAX19004.1"/>
    <property type="molecule type" value="Genomic_DNA"/>
</dbReference>
<evidence type="ECO:0000259" key="1">
    <source>
        <dbReference type="Pfam" id="PF17131"/>
    </source>
</evidence>
<dbReference type="Pfam" id="PF17131">
    <property type="entry name" value="LolA_like"/>
    <property type="match status" value="1"/>
</dbReference>
<dbReference type="InterPro" id="IPR033399">
    <property type="entry name" value="TP_0789-like"/>
</dbReference>
<organism evidence="2">
    <name type="scientific">hydrothermal vent metagenome</name>
    <dbReference type="NCBI Taxonomy" id="652676"/>
    <lineage>
        <taxon>unclassified sequences</taxon>
        <taxon>metagenomes</taxon>
        <taxon>ecological metagenomes</taxon>
    </lineage>
</organism>
<dbReference type="AlphaFoldDB" id="A0A3B1C4N6"/>
<proteinExistence type="predicted"/>
<dbReference type="CDD" id="cd16329">
    <property type="entry name" value="LolA_like"/>
    <property type="match status" value="1"/>
</dbReference>
<protein>
    <submittedName>
        <fullName evidence="2">Outer membrane lipoprotein-sorting protein</fullName>
    </submittedName>
</protein>
<dbReference type="Gene3D" id="2.50.20.10">
    <property type="entry name" value="Lipoprotein localisation LolA/LolB/LppX"/>
    <property type="match status" value="1"/>
</dbReference>
<gene>
    <name evidence="2" type="ORF">MNBD_NITROSPINAE01-1968</name>
</gene>
<reference evidence="2" key="1">
    <citation type="submission" date="2018-06" db="EMBL/GenBank/DDBJ databases">
        <authorList>
            <person name="Zhirakovskaya E."/>
        </authorList>
    </citation>
    <scope>NUCLEOTIDE SEQUENCE</scope>
</reference>
<name>A0A3B1C4N6_9ZZZZ</name>
<sequence length="267" mass="30747">MNRSFTFIALLLFLTASVAIAGADDPKARAIMEKVDARFDGDNGTSSMEMTLIDKRGKKRIRKIVTFMKDFGEDTYRILFFQSPADVKDTGFLTYDYDDPEKDDDQWLYLPALRKTKRIATSDKSGSFMGSDFNYSDMTSKDLEDYDFKLMKESKVRGAKVWLIESTPRSRDVIDETGYTKSVIFVRQDNYFVVRVVHWVHGGTRLKYLDVVKLAQIDGVWTGLEVTMTTKQGKKTLHKTVLKYSGVKYNQNHDDNIFTIRRLEKGL</sequence>
<feature type="domain" description="Uncharacterized protein TP-0789" evidence="1">
    <location>
        <begin position="74"/>
        <end position="265"/>
    </location>
</feature>